<dbReference type="OrthoDB" id="5414271at2759"/>
<dbReference type="GeneID" id="43674479"/>
<protein>
    <submittedName>
        <fullName evidence="1">Uncharacterized protein</fullName>
    </submittedName>
</protein>
<dbReference type="AlphaFoldDB" id="A0A5N7D8D0"/>
<accession>A0A5N7D8D0</accession>
<organism evidence="1 2">
    <name type="scientific">Aspergillus pseudonomiae</name>
    <dbReference type="NCBI Taxonomy" id="1506151"/>
    <lineage>
        <taxon>Eukaryota</taxon>
        <taxon>Fungi</taxon>
        <taxon>Dikarya</taxon>
        <taxon>Ascomycota</taxon>
        <taxon>Pezizomycotina</taxon>
        <taxon>Eurotiomycetes</taxon>
        <taxon>Eurotiomycetidae</taxon>
        <taxon>Eurotiales</taxon>
        <taxon>Aspergillaceae</taxon>
        <taxon>Aspergillus</taxon>
        <taxon>Aspergillus subgen. Circumdati</taxon>
    </lineage>
</organism>
<sequence>MWRTQCPCSTVPSNEFSYQNIVPLITIIPASLSSQHNLQMDVSSAVATWLSLAATVVGLGSIVTRFGTIIDQADPFHSLRNVQHLGKWSQRQAYIPWYRVIKPPPVGPLITASLSDGFCGQMTIAVSRLPLTQPTGQAAWSVLLAVLHPTSSSTIRDAREKPKILAEDSPVKAECIVTVNPKSGVIVVDDGWGDLPLHPLVKHKLTTCTIISRTTLMALFCITNARLTFRHSGSSGHRAAYAAYCGQWRVEWPIGDLAHVYPTTFDRRVDRCLQIFAGVIDAQMRTTFKCAFPGRKPSGRWVLKYAVKGFGGAHSGRHLYNMIGGNVTDVDFLFMKAVTVETEGLQDMPLLRLPNSHTADIDVSVYIPTTEAAILNRALDCLPWSSLSWSIHRGLRDILVAFAKDRMDRWRGQLAQTLRHVVERWPERLDAKGWNPRFCCLAGSGNSGDVVRVVTDIALTLWDGEVSALDETTFWRSSHPQSSASYLSPLVVIALVKCFVLEWSTDLDYHMYHDLPLEMYLG</sequence>
<keyword evidence="2" id="KW-1185">Reference proteome</keyword>
<gene>
    <name evidence="1" type="ORF">BDV37DRAFT_295119</name>
</gene>
<accession>A0A5N6I5Y4</accession>
<name>A0A5N7D8D0_9EURO</name>
<proteinExistence type="predicted"/>
<dbReference type="EMBL" id="ML736785">
    <property type="protein sequence ID" value="KAE8402700.1"/>
    <property type="molecule type" value="Genomic_DNA"/>
</dbReference>
<reference evidence="1 2" key="1">
    <citation type="submission" date="2019-04" db="EMBL/GenBank/DDBJ databases">
        <authorList>
            <consortium name="DOE Joint Genome Institute"/>
            <person name="Mondo S."/>
            <person name="Kjaerbolling I."/>
            <person name="Vesth T."/>
            <person name="Frisvad J.C."/>
            <person name="Nybo J.L."/>
            <person name="Theobald S."/>
            <person name="Kildgaard S."/>
            <person name="Isbrandt T."/>
            <person name="Kuo A."/>
            <person name="Sato A."/>
            <person name="Lyhne E.K."/>
            <person name="Kogle M.E."/>
            <person name="Wiebenga A."/>
            <person name="Kun R.S."/>
            <person name="Lubbers R.J."/>
            <person name="Makela M.R."/>
            <person name="Barry K."/>
            <person name="Chovatia M."/>
            <person name="Clum A."/>
            <person name="Daum C."/>
            <person name="Haridas S."/>
            <person name="He G."/>
            <person name="LaButti K."/>
            <person name="Lipzen A."/>
            <person name="Riley R."/>
            <person name="Salamov A."/>
            <person name="Simmons B.A."/>
            <person name="Magnuson J.K."/>
            <person name="Henrissat B."/>
            <person name="Mortensen U.H."/>
            <person name="Larsen T.O."/>
            <person name="Devries R.P."/>
            <person name="Grigoriev I.V."/>
            <person name="Machida M."/>
            <person name="Baker S.E."/>
            <person name="Andersen M.R."/>
            <person name="Cantor M.N."/>
            <person name="Hua S.X."/>
        </authorList>
    </citation>
    <scope>NUCLEOTIDE SEQUENCE [LARGE SCALE GENOMIC DNA]</scope>
    <source>
        <strain evidence="1 2">CBS 119388</strain>
    </source>
</reference>
<dbReference type="RefSeq" id="XP_031940019.1">
    <property type="nucleotide sequence ID" value="XM_032089788.1"/>
</dbReference>
<evidence type="ECO:0000313" key="1">
    <source>
        <dbReference type="EMBL" id="KAE8402700.1"/>
    </source>
</evidence>
<dbReference type="Proteomes" id="UP000325579">
    <property type="component" value="Unassembled WGS sequence"/>
</dbReference>
<evidence type="ECO:0000313" key="2">
    <source>
        <dbReference type="Proteomes" id="UP000325579"/>
    </source>
</evidence>